<keyword evidence="9 18" id="KW-0630">Potassium</keyword>
<evidence type="ECO:0000256" key="3">
    <source>
        <dbReference type="ARBA" id="ARBA00006001"/>
    </source>
</evidence>
<comment type="subunit">
    <text evidence="17">Homotetramer.</text>
</comment>
<comment type="similarity">
    <text evidence="3 19">In the N-terminal section; belongs to the NnrE/AIBP family.</text>
</comment>
<dbReference type="GO" id="GO:0046872">
    <property type="term" value="F:metal ion binding"/>
    <property type="evidence" value="ECO:0007669"/>
    <property type="project" value="UniProtKB-UniRule"/>
</dbReference>
<evidence type="ECO:0000256" key="1">
    <source>
        <dbReference type="ARBA" id="ARBA00000013"/>
    </source>
</evidence>
<evidence type="ECO:0000256" key="8">
    <source>
        <dbReference type="ARBA" id="ARBA00022857"/>
    </source>
</evidence>
<comment type="similarity">
    <text evidence="18">Belongs to the NnrE/AIBP family.</text>
</comment>
<evidence type="ECO:0000256" key="14">
    <source>
        <dbReference type="ARBA" id="ARBA00025153"/>
    </source>
</evidence>
<comment type="cofactor">
    <cofactor evidence="18 19">
        <name>K(+)</name>
        <dbReference type="ChEBI" id="CHEBI:29103"/>
    </cofactor>
    <text evidence="18 19">Binds 1 potassium ion per subunit.</text>
</comment>
<feature type="binding site" evidence="17">
    <location>
        <position position="371"/>
    </location>
    <ligand>
        <name>(6S)-NADPHX</name>
        <dbReference type="ChEBI" id="CHEBI:64076"/>
    </ligand>
</feature>
<protein>
    <recommendedName>
        <fullName evidence="19">Bifunctional NAD(P)H-hydrate repair enzyme</fullName>
    </recommendedName>
    <alternativeName>
        <fullName evidence="19">Nicotinamide nucleotide repair protein</fullName>
    </alternativeName>
    <domain>
        <recommendedName>
            <fullName evidence="19">ADP-dependent (S)-NAD(P)H-hydrate dehydratase</fullName>
            <ecNumber evidence="19">4.2.1.136</ecNumber>
        </recommendedName>
        <alternativeName>
            <fullName evidence="19">ADP-dependent NAD(P)HX dehydratase</fullName>
        </alternativeName>
    </domain>
    <domain>
        <recommendedName>
            <fullName evidence="19">NAD(P)H-hydrate epimerase</fullName>
            <ecNumber evidence="19">5.1.99.6</ecNumber>
        </recommendedName>
    </domain>
</protein>
<comment type="cofactor">
    <cofactor evidence="17">
        <name>Mg(2+)</name>
        <dbReference type="ChEBI" id="CHEBI:18420"/>
    </cofactor>
</comment>
<dbReference type="CDD" id="cd01171">
    <property type="entry name" value="YXKO-related"/>
    <property type="match status" value="1"/>
</dbReference>
<dbReference type="OrthoDB" id="9806925at2"/>
<dbReference type="HAMAP" id="MF_01966">
    <property type="entry name" value="NADHX_epimerase"/>
    <property type="match status" value="1"/>
</dbReference>
<evidence type="ECO:0000256" key="12">
    <source>
        <dbReference type="ARBA" id="ARBA00023239"/>
    </source>
</evidence>
<keyword evidence="13" id="KW-0511">Multifunctional enzyme</keyword>
<dbReference type="NCBIfam" id="TIGR00196">
    <property type="entry name" value="yjeF_cterm"/>
    <property type="match status" value="1"/>
</dbReference>
<keyword evidence="8 17" id="KW-0521">NADP</keyword>
<keyword evidence="6 17" id="KW-0547">Nucleotide-binding</keyword>
<keyword evidence="5 18" id="KW-0479">Metal-binding</keyword>
<dbReference type="Proteomes" id="UP000243819">
    <property type="component" value="Unassembled WGS sequence"/>
</dbReference>
<comment type="similarity">
    <text evidence="17">Belongs to the NnrD/CARKD family.</text>
</comment>
<evidence type="ECO:0000256" key="17">
    <source>
        <dbReference type="HAMAP-Rule" id="MF_01965"/>
    </source>
</evidence>
<dbReference type="RefSeq" id="WP_091349655.1">
    <property type="nucleotide sequence ID" value="NZ_FOIF01000011.1"/>
</dbReference>
<dbReference type="PROSITE" id="PS51383">
    <property type="entry name" value="YJEF_C_3"/>
    <property type="match status" value="1"/>
</dbReference>
<feature type="binding site" evidence="18">
    <location>
        <position position="154"/>
    </location>
    <ligand>
        <name>(6S)-NADPHX</name>
        <dbReference type="ChEBI" id="CHEBI:64076"/>
    </ligand>
</feature>
<evidence type="ECO:0000256" key="5">
    <source>
        <dbReference type="ARBA" id="ARBA00022723"/>
    </source>
</evidence>
<dbReference type="AlphaFoldDB" id="A0A1H9ZN62"/>
<dbReference type="EC" id="5.1.99.6" evidence="19"/>
<dbReference type="Gene3D" id="3.40.50.10260">
    <property type="entry name" value="YjeF N-terminal domain"/>
    <property type="match status" value="1"/>
</dbReference>
<evidence type="ECO:0000259" key="21">
    <source>
        <dbReference type="PROSITE" id="PS51385"/>
    </source>
</evidence>
<evidence type="ECO:0000313" key="23">
    <source>
        <dbReference type="Proteomes" id="UP000243819"/>
    </source>
</evidence>
<evidence type="ECO:0000256" key="13">
    <source>
        <dbReference type="ARBA" id="ARBA00023268"/>
    </source>
</evidence>
<evidence type="ECO:0000313" key="22">
    <source>
        <dbReference type="EMBL" id="SES82994.1"/>
    </source>
</evidence>
<feature type="binding site" evidence="18">
    <location>
        <begin position="56"/>
        <end position="60"/>
    </location>
    <ligand>
        <name>(6S)-NADPHX</name>
        <dbReference type="ChEBI" id="CHEBI:64076"/>
    </ligand>
</feature>
<dbReference type="GO" id="GO:0046496">
    <property type="term" value="P:nicotinamide nucleotide metabolic process"/>
    <property type="evidence" value="ECO:0007669"/>
    <property type="project" value="UniProtKB-UniRule"/>
</dbReference>
<dbReference type="PROSITE" id="PS51385">
    <property type="entry name" value="YJEF_N"/>
    <property type="match status" value="1"/>
</dbReference>
<name>A0A1H9ZN62_9FIRM</name>
<dbReference type="PANTHER" id="PTHR12592:SF0">
    <property type="entry name" value="ATP-DEPENDENT (S)-NAD(P)H-HYDRATE DEHYDRATASE"/>
    <property type="match status" value="1"/>
</dbReference>
<comment type="similarity">
    <text evidence="4 19">In the C-terminal section; belongs to the NnrD/CARKD family.</text>
</comment>
<dbReference type="InterPro" id="IPR036652">
    <property type="entry name" value="YjeF_N_dom_sf"/>
</dbReference>
<dbReference type="InterPro" id="IPR000631">
    <property type="entry name" value="CARKD"/>
</dbReference>
<sequence>MKALKGSDVKKIDLLCQEKYKIPTLLLMEHSGLKVVEEIQHYPGHTKFTVIVGKGNNGGDGLVVARLLHLKGFSVKVFLTEENLQGDAKINLEIVKSLPIPLFRDLPSLDRILEETDVIIDGLFGVGFKGTIGGIAKEIVQKINSSGKYVLCIDIPSGLAGDGPMENREIVKGDKTVTLGLPKENLLLSKGRVYAGELVVKDIGIPPELINQYKTDTYWLTEDIVKKLLPKRSQDSHKGSYGTGIIVGGSKGMSGAVILAAHAALRAGIGLLYTLVDRELVNTIETSSYESITLEMEEDLEKFKPILVNYLAKAQSLLIGPGFSTNNREELFIYILNNFPGKIIIDGDGLNLLAKIQDYSLIRENHILTPHPKEMSRIIGLTVEEILKDSINIVREYSKKYRCTIVLKGSTTCIGTKNGEVFLNTTGNNGLATGGSGDVLGGIILGLLAQGLSVEEGAQLGVYLHGLAADIIAEEKGYFSLLPRDLPEALALAFKKLY</sequence>
<dbReference type="STRING" id="1120990.SAMN03080614_101116"/>
<evidence type="ECO:0000256" key="10">
    <source>
        <dbReference type="ARBA" id="ARBA00023027"/>
    </source>
</evidence>
<dbReference type="GO" id="GO:0005524">
    <property type="term" value="F:ATP binding"/>
    <property type="evidence" value="ECO:0007669"/>
    <property type="project" value="UniProtKB-UniRule"/>
</dbReference>
<comment type="caution">
    <text evidence="18">Lacks conserved residue(s) required for the propagation of feature annotation.</text>
</comment>
<keyword evidence="11 18" id="KW-0413">Isomerase</keyword>
<evidence type="ECO:0000259" key="20">
    <source>
        <dbReference type="PROSITE" id="PS51383"/>
    </source>
</evidence>
<reference evidence="23" key="1">
    <citation type="submission" date="2016-10" db="EMBL/GenBank/DDBJ databases">
        <authorList>
            <person name="Varghese N."/>
            <person name="Submissions S."/>
        </authorList>
    </citation>
    <scope>NUCLEOTIDE SEQUENCE [LARGE SCALE GENOMIC DNA]</scope>
    <source>
        <strain evidence="23">DSM 13577</strain>
    </source>
</reference>
<evidence type="ECO:0000256" key="18">
    <source>
        <dbReference type="HAMAP-Rule" id="MF_01966"/>
    </source>
</evidence>
<comment type="function">
    <text evidence="18">Catalyzes the epimerization of the S- and R-forms of NAD(P)HX, a damaged form of NAD(P)H that is a result of enzymatic or heat-dependent hydration. This is a prerequisite for the S-specific NAD(P)H-hydrate dehydratase to allow the repair of both epimers of NAD(P)HX.</text>
</comment>
<dbReference type="InterPro" id="IPR029056">
    <property type="entry name" value="Ribokinase-like"/>
</dbReference>
<dbReference type="NCBIfam" id="TIGR00197">
    <property type="entry name" value="yjeF_nterm"/>
    <property type="match status" value="1"/>
</dbReference>
<dbReference type="Pfam" id="PF01256">
    <property type="entry name" value="Carb_kinase"/>
    <property type="match status" value="1"/>
</dbReference>
<feature type="domain" description="YjeF N-terminal" evidence="21">
    <location>
        <begin position="9"/>
        <end position="211"/>
    </location>
</feature>
<proteinExistence type="inferred from homology"/>
<feature type="domain" description="YjeF C-terminal" evidence="20">
    <location>
        <begin position="221"/>
        <end position="497"/>
    </location>
</feature>
<feature type="binding site" evidence="18">
    <location>
        <position position="157"/>
    </location>
    <ligand>
        <name>K(+)</name>
        <dbReference type="ChEBI" id="CHEBI:29103"/>
    </ligand>
</feature>
<dbReference type="GO" id="GO:0052856">
    <property type="term" value="F:NAD(P)HX epimerase activity"/>
    <property type="evidence" value="ECO:0007669"/>
    <property type="project" value="UniProtKB-UniRule"/>
</dbReference>
<evidence type="ECO:0000256" key="9">
    <source>
        <dbReference type="ARBA" id="ARBA00022958"/>
    </source>
</evidence>
<dbReference type="SUPFAM" id="SSF53613">
    <property type="entry name" value="Ribokinase-like"/>
    <property type="match status" value="1"/>
</dbReference>
<gene>
    <name evidence="18" type="primary">nnrE</name>
    <name evidence="17" type="synonym">nnrD</name>
    <name evidence="22" type="ORF">SAMN03080614_101116</name>
</gene>
<evidence type="ECO:0000256" key="11">
    <source>
        <dbReference type="ARBA" id="ARBA00023235"/>
    </source>
</evidence>
<evidence type="ECO:0000256" key="7">
    <source>
        <dbReference type="ARBA" id="ARBA00022840"/>
    </source>
</evidence>
<dbReference type="Gene3D" id="3.40.1190.20">
    <property type="match status" value="1"/>
</dbReference>
<evidence type="ECO:0000256" key="19">
    <source>
        <dbReference type="PIRNR" id="PIRNR017184"/>
    </source>
</evidence>
<dbReference type="GO" id="GO:0110051">
    <property type="term" value="P:metabolite repair"/>
    <property type="evidence" value="ECO:0007669"/>
    <property type="project" value="TreeGrafter"/>
</dbReference>
<keyword evidence="7 17" id="KW-0067">ATP-binding</keyword>
<evidence type="ECO:0000256" key="2">
    <source>
        <dbReference type="ARBA" id="ARBA00000909"/>
    </source>
</evidence>
<feature type="binding site" evidence="17">
    <location>
        <position position="256"/>
    </location>
    <ligand>
        <name>(6S)-NADPHX</name>
        <dbReference type="ChEBI" id="CHEBI:64076"/>
    </ligand>
</feature>
<evidence type="ECO:0000256" key="6">
    <source>
        <dbReference type="ARBA" id="ARBA00022741"/>
    </source>
</evidence>
<dbReference type="PANTHER" id="PTHR12592">
    <property type="entry name" value="ATP-DEPENDENT (S)-NAD(P)H-HYDRATE DEHYDRATASE FAMILY MEMBER"/>
    <property type="match status" value="1"/>
</dbReference>
<dbReference type="SUPFAM" id="SSF64153">
    <property type="entry name" value="YjeF N-terminal domain-like"/>
    <property type="match status" value="1"/>
</dbReference>
<dbReference type="Pfam" id="PF03853">
    <property type="entry name" value="YjeF_N"/>
    <property type="match status" value="1"/>
</dbReference>
<comment type="function">
    <text evidence="17">Catalyzes the dehydration of the S-form of NAD(P)HX at the expense of ADP, which is converted to AMP. Together with NAD(P)HX epimerase, which catalyzes the epimerization of the S- and R-forms, the enzyme allows the repair of both epimers of NAD(P)HX, a damaged form of NAD(P)H that is a result of enzymatic or heat-dependent hydration.</text>
</comment>
<feature type="binding site" evidence="17">
    <location>
        <position position="438"/>
    </location>
    <ligand>
        <name>(6S)-NADPHX</name>
        <dbReference type="ChEBI" id="CHEBI:64076"/>
    </ligand>
</feature>
<feature type="binding site" evidence="17">
    <location>
        <position position="437"/>
    </location>
    <ligand>
        <name>AMP</name>
        <dbReference type="ChEBI" id="CHEBI:456215"/>
    </ligand>
</feature>
<evidence type="ECO:0000256" key="16">
    <source>
        <dbReference type="ARBA" id="ARBA00049209"/>
    </source>
</evidence>
<comment type="function">
    <text evidence="14 19">Bifunctional enzyme that catalyzes the epimerization of the S- and R-forms of NAD(P)HX and the dehydration of the S-form of NAD(P)HX at the expense of ADP, which is converted to AMP. This allows the repair of both epimers of NAD(P)HX, a damaged form of NAD(P)H that is a result of enzymatic or heat-dependent hydration.</text>
</comment>
<keyword evidence="12 17" id="KW-0456">Lyase</keyword>
<accession>A0A1H9ZN62</accession>
<feature type="binding site" evidence="18">
    <location>
        <position position="121"/>
    </location>
    <ligand>
        <name>K(+)</name>
        <dbReference type="ChEBI" id="CHEBI:29103"/>
    </ligand>
</feature>
<feature type="binding site" evidence="18">
    <location>
        <begin position="125"/>
        <end position="131"/>
    </location>
    <ligand>
        <name>(6S)-NADPHX</name>
        <dbReference type="ChEBI" id="CHEBI:64076"/>
    </ligand>
</feature>
<comment type="catalytic activity">
    <reaction evidence="2 18 19">
        <text>(6R)-NADPHX = (6S)-NADPHX</text>
        <dbReference type="Rhea" id="RHEA:32227"/>
        <dbReference type="ChEBI" id="CHEBI:64076"/>
        <dbReference type="ChEBI" id="CHEBI:64077"/>
        <dbReference type="EC" id="5.1.99.6"/>
    </reaction>
</comment>
<comment type="catalytic activity">
    <reaction evidence="1 18 19">
        <text>(6R)-NADHX = (6S)-NADHX</text>
        <dbReference type="Rhea" id="RHEA:32215"/>
        <dbReference type="ChEBI" id="CHEBI:64074"/>
        <dbReference type="ChEBI" id="CHEBI:64075"/>
        <dbReference type="EC" id="5.1.99.6"/>
    </reaction>
</comment>
<evidence type="ECO:0000256" key="15">
    <source>
        <dbReference type="ARBA" id="ARBA00048238"/>
    </source>
</evidence>
<dbReference type="InterPro" id="IPR030677">
    <property type="entry name" value="Nnr"/>
</dbReference>
<dbReference type="HAMAP" id="MF_01965">
    <property type="entry name" value="NADHX_dehydratase"/>
    <property type="match status" value="1"/>
</dbReference>
<dbReference type="GO" id="GO:0052855">
    <property type="term" value="F:ADP-dependent NAD(P)H-hydrate dehydratase activity"/>
    <property type="evidence" value="ECO:0007669"/>
    <property type="project" value="UniProtKB-UniRule"/>
</dbReference>
<dbReference type="InterPro" id="IPR004443">
    <property type="entry name" value="YjeF_N_dom"/>
</dbReference>
<evidence type="ECO:0000256" key="4">
    <source>
        <dbReference type="ARBA" id="ARBA00009524"/>
    </source>
</evidence>
<keyword evidence="10 17" id="KW-0520">NAD</keyword>
<dbReference type="PIRSF" id="PIRSF017184">
    <property type="entry name" value="Nnr"/>
    <property type="match status" value="1"/>
</dbReference>
<keyword evidence="23" id="KW-1185">Reference proteome</keyword>
<dbReference type="EMBL" id="FOIF01000011">
    <property type="protein sequence ID" value="SES82994.1"/>
    <property type="molecule type" value="Genomic_DNA"/>
</dbReference>
<feature type="binding site" evidence="17">
    <location>
        <position position="322"/>
    </location>
    <ligand>
        <name>(6S)-NADPHX</name>
        <dbReference type="ChEBI" id="CHEBI:64076"/>
    </ligand>
</feature>
<organism evidence="22 23">
    <name type="scientific">Anaerobranca gottschalkii DSM 13577</name>
    <dbReference type="NCBI Taxonomy" id="1120990"/>
    <lineage>
        <taxon>Bacteria</taxon>
        <taxon>Bacillati</taxon>
        <taxon>Bacillota</taxon>
        <taxon>Clostridia</taxon>
        <taxon>Eubacteriales</taxon>
        <taxon>Proteinivoracaceae</taxon>
        <taxon>Anaerobranca</taxon>
    </lineage>
</organism>
<comment type="catalytic activity">
    <reaction evidence="16 17 19">
        <text>(6S)-NADPHX + ADP = AMP + phosphate + NADPH + H(+)</text>
        <dbReference type="Rhea" id="RHEA:32235"/>
        <dbReference type="ChEBI" id="CHEBI:15378"/>
        <dbReference type="ChEBI" id="CHEBI:43474"/>
        <dbReference type="ChEBI" id="CHEBI:57783"/>
        <dbReference type="ChEBI" id="CHEBI:64076"/>
        <dbReference type="ChEBI" id="CHEBI:456215"/>
        <dbReference type="ChEBI" id="CHEBI:456216"/>
        <dbReference type="EC" id="4.2.1.136"/>
    </reaction>
</comment>
<feature type="binding site" evidence="17">
    <location>
        <begin position="408"/>
        <end position="412"/>
    </location>
    <ligand>
        <name>AMP</name>
        <dbReference type="ChEBI" id="CHEBI:456215"/>
    </ligand>
</feature>
<comment type="catalytic activity">
    <reaction evidence="15 17 19">
        <text>(6S)-NADHX + ADP = AMP + phosphate + NADH + H(+)</text>
        <dbReference type="Rhea" id="RHEA:32223"/>
        <dbReference type="ChEBI" id="CHEBI:15378"/>
        <dbReference type="ChEBI" id="CHEBI:43474"/>
        <dbReference type="ChEBI" id="CHEBI:57945"/>
        <dbReference type="ChEBI" id="CHEBI:64074"/>
        <dbReference type="ChEBI" id="CHEBI:456215"/>
        <dbReference type="ChEBI" id="CHEBI:456216"/>
        <dbReference type="EC" id="4.2.1.136"/>
    </reaction>
</comment>
<dbReference type="EC" id="4.2.1.136" evidence="19"/>
<feature type="binding site" evidence="18">
    <location>
        <position position="57"/>
    </location>
    <ligand>
        <name>K(+)</name>
        <dbReference type="ChEBI" id="CHEBI:29103"/>
    </ligand>
</feature>